<dbReference type="InterPro" id="IPR011735">
    <property type="entry name" value="WlaTC/HtrL_glycosyltransf"/>
</dbReference>
<dbReference type="Pfam" id="PF09612">
    <property type="entry name" value="HtrL_YibB"/>
    <property type="match status" value="1"/>
</dbReference>
<evidence type="ECO:0008006" key="4">
    <source>
        <dbReference type="Google" id="ProtNLM"/>
    </source>
</evidence>
<protein>
    <recommendedName>
        <fullName evidence="4">Protein HtrL</fullName>
    </recommendedName>
</protein>
<reference evidence="2 3" key="1">
    <citation type="journal article" date="2017" name="Nat. Ecol. Evol.">
        <title>Scallop genome provides insights into evolution of bilaterian karyotype and development.</title>
        <authorList>
            <person name="Wang S."/>
            <person name="Zhang J."/>
            <person name="Jiao W."/>
            <person name="Li J."/>
            <person name="Xun X."/>
            <person name="Sun Y."/>
            <person name="Guo X."/>
            <person name="Huan P."/>
            <person name="Dong B."/>
            <person name="Zhang L."/>
            <person name="Hu X."/>
            <person name="Sun X."/>
            <person name="Wang J."/>
            <person name="Zhao C."/>
            <person name="Wang Y."/>
            <person name="Wang D."/>
            <person name="Huang X."/>
            <person name="Wang R."/>
            <person name="Lv J."/>
            <person name="Li Y."/>
            <person name="Zhang Z."/>
            <person name="Liu B."/>
            <person name="Lu W."/>
            <person name="Hui Y."/>
            <person name="Liang J."/>
            <person name="Zhou Z."/>
            <person name="Hou R."/>
            <person name="Li X."/>
            <person name="Liu Y."/>
            <person name="Li H."/>
            <person name="Ning X."/>
            <person name="Lin Y."/>
            <person name="Zhao L."/>
            <person name="Xing Q."/>
            <person name="Dou J."/>
            <person name="Li Y."/>
            <person name="Mao J."/>
            <person name="Guo H."/>
            <person name="Dou H."/>
            <person name="Li T."/>
            <person name="Mu C."/>
            <person name="Jiang W."/>
            <person name="Fu Q."/>
            <person name="Fu X."/>
            <person name="Miao Y."/>
            <person name="Liu J."/>
            <person name="Yu Q."/>
            <person name="Li R."/>
            <person name="Liao H."/>
            <person name="Li X."/>
            <person name="Kong Y."/>
            <person name="Jiang Z."/>
            <person name="Chourrout D."/>
            <person name="Li R."/>
            <person name="Bao Z."/>
        </authorList>
    </citation>
    <scope>NUCLEOTIDE SEQUENCE [LARGE SCALE GENOMIC DNA]</scope>
    <source>
        <strain evidence="2 3">PY_sf001</strain>
    </source>
</reference>
<accession>A0A210R711</accession>
<evidence type="ECO:0000256" key="1">
    <source>
        <dbReference type="SAM" id="MobiDB-lite"/>
    </source>
</evidence>
<feature type="region of interest" description="Disordered" evidence="1">
    <location>
        <begin position="54"/>
        <end position="76"/>
    </location>
</feature>
<evidence type="ECO:0000313" key="3">
    <source>
        <dbReference type="Proteomes" id="UP000242188"/>
    </source>
</evidence>
<dbReference type="OrthoDB" id="411632at2759"/>
<proteinExistence type="predicted"/>
<name>A0A210R711_MIZYE</name>
<sequence length="363" mass="43221">MKSVRRKALFLWSYIYGLINRHPDVIVQFFPLKGYYLLCLVIYLQITKELPDEGWNDSSESLYTPPPTKPNEAFNSDSMDPEITFVTAYFGLGRFKKGEGNLYFDVENYSKWMNQFANFNNNVIAFTDVPEVANQLFILRKHLPKERTKIYMKNQDDMWAFKLAPKIKKIFAQPDYPKYHPNTVLERYPCAMHAKYELIETVIRERMFQTKYLAWIDIGYFRNDYGKTFHLDIPSDFRNDHIAFVQMGKFERCRTASSIIKDNIFWIAGGIFIARPEYLIVFIEDYKRAVENLISRNLMSTDQQVIYIMYTKAEDMRPRLPVQTYSAFCKCDWFYLGKRCIEEWRKSLKPQSKVIEAFHRNML</sequence>
<dbReference type="AlphaFoldDB" id="A0A210R711"/>
<organism evidence="2 3">
    <name type="scientific">Mizuhopecten yessoensis</name>
    <name type="common">Japanese scallop</name>
    <name type="synonym">Patinopecten yessoensis</name>
    <dbReference type="NCBI Taxonomy" id="6573"/>
    <lineage>
        <taxon>Eukaryota</taxon>
        <taxon>Metazoa</taxon>
        <taxon>Spiralia</taxon>
        <taxon>Lophotrochozoa</taxon>
        <taxon>Mollusca</taxon>
        <taxon>Bivalvia</taxon>
        <taxon>Autobranchia</taxon>
        <taxon>Pteriomorphia</taxon>
        <taxon>Pectinida</taxon>
        <taxon>Pectinoidea</taxon>
        <taxon>Pectinidae</taxon>
        <taxon>Mizuhopecten</taxon>
    </lineage>
</organism>
<dbReference type="Proteomes" id="UP000242188">
    <property type="component" value="Unassembled WGS sequence"/>
</dbReference>
<keyword evidence="3" id="KW-1185">Reference proteome</keyword>
<evidence type="ECO:0000313" key="2">
    <source>
        <dbReference type="EMBL" id="OWF56830.1"/>
    </source>
</evidence>
<comment type="caution">
    <text evidence="2">The sequence shown here is derived from an EMBL/GenBank/DDBJ whole genome shotgun (WGS) entry which is preliminary data.</text>
</comment>
<gene>
    <name evidence="2" type="ORF">KP79_PYT20757</name>
</gene>
<dbReference type="EMBL" id="NEDP02000041">
    <property type="protein sequence ID" value="OWF56830.1"/>
    <property type="molecule type" value="Genomic_DNA"/>
</dbReference>